<name>A0A1X7IAK6_9MICO</name>
<accession>A0A1X7IAK6</accession>
<dbReference type="AlphaFoldDB" id="A0A1X7IAK6"/>
<dbReference type="Proteomes" id="UP000193244">
    <property type="component" value="Unassembled WGS sequence"/>
</dbReference>
<reference evidence="2" key="1">
    <citation type="submission" date="2017-04" db="EMBL/GenBank/DDBJ databases">
        <authorList>
            <person name="Varghese N."/>
            <person name="Submissions S."/>
        </authorList>
    </citation>
    <scope>NUCLEOTIDE SEQUENCE [LARGE SCALE GENOMIC DNA]</scope>
    <source>
        <strain evidence="2">VKM Ac-2510</strain>
    </source>
</reference>
<keyword evidence="2" id="KW-1185">Reference proteome</keyword>
<proteinExistence type="predicted"/>
<organism evidence="1 2">
    <name type="scientific">Agreia pratensis</name>
    <dbReference type="NCBI Taxonomy" id="150121"/>
    <lineage>
        <taxon>Bacteria</taxon>
        <taxon>Bacillati</taxon>
        <taxon>Actinomycetota</taxon>
        <taxon>Actinomycetes</taxon>
        <taxon>Micrococcales</taxon>
        <taxon>Microbacteriaceae</taxon>
        <taxon>Agreia</taxon>
    </lineage>
</organism>
<dbReference type="STRING" id="150121.SAMN06296010_0273"/>
<gene>
    <name evidence="1" type="ORF">SAMN06296010_0273</name>
</gene>
<evidence type="ECO:0000313" key="2">
    <source>
        <dbReference type="Proteomes" id="UP000193244"/>
    </source>
</evidence>
<protein>
    <submittedName>
        <fullName evidence="1">Uncharacterized protein</fullName>
    </submittedName>
</protein>
<sequence length="47" mass="5174">MDRYARPRLLESAPPEVVDDVRETIGGPIPAFAGEISKDSVPYTLED</sequence>
<dbReference type="EMBL" id="FXAY01000001">
    <property type="protein sequence ID" value="SMG11010.1"/>
    <property type="molecule type" value="Genomic_DNA"/>
</dbReference>
<evidence type="ECO:0000313" key="1">
    <source>
        <dbReference type="EMBL" id="SMG11010.1"/>
    </source>
</evidence>